<keyword evidence="2" id="KW-0472">Membrane</keyword>
<name>A0A1V3WEK0_MYCKA</name>
<organism evidence="3 4">
    <name type="scientific">Mycobacterium kansasii</name>
    <dbReference type="NCBI Taxonomy" id="1768"/>
    <lineage>
        <taxon>Bacteria</taxon>
        <taxon>Bacillati</taxon>
        <taxon>Actinomycetota</taxon>
        <taxon>Actinomycetes</taxon>
        <taxon>Mycobacteriales</taxon>
        <taxon>Mycobacteriaceae</taxon>
        <taxon>Mycobacterium</taxon>
    </lineage>
</organism>
<feature type="region of interest" description="Disordered" evidence="1">
    <location>
        <begin position="64"/>
        <end position="89"/>
    </location>
</feature>
<keyword evidence="2" id="KW-1133">Transmembrane helix</keyword>
<dbReference type="EMBL" id="MVBN01000011">
    <property type="protein sequence ID" value="OOK65282.1"/>
    <property type="molecule type" value="Genomic_DNA"/>
</dbReference>
<dbReference type="Proteomes" id="UP000188532">
    <property type="component" value="Unassembled WGS sequence"/>
</dbReference>
<dbReference type="AlphaFoldDB" id="A0A1V3WEK0"/>
<evidence type="ECO:0000313" key="3">
    <source>
        <dbReference type="EMBL" id="OOK65282.1"/>
    </source>
</evidence>
<reference evidence="3 4" key="1">
    <citation type="submission" date="2017-02" db="EMBL/GenBank/DDBJ databases">
        <title>Complete genome sequences of Mycobacterium kansasii strains isolated from rhesus macaques.</title>
        <authorList>
            <person name="Panda A."/>
            <person name="Nagaraj S."/>
            <person name="Zhao X."/>
            <person name="Tettelin H."/>
            <person name="Detolla L.J."/>
        </authorList>
    </citation>
    <scope>NUCLEOTIDE SEQUENCE [LARGE SCALE GENOMIC DNA]</scope>
    <source>
        <strain evidence="3 4">11-3469</strain>
    </source>
</reference>
<evidence type="ECO:0000256" key="1">
    <source>
        <dbReference type="SAM" id="MobiDB-lite"/>
    </source>
</evidence>
<protein>
    <submittedName>
        <fullName evidence="3">Integral membrane domain protein</fullName>
    </submittedName>
</protein>
<sequence>MIGSSAAAAIVVTLRTLCDETTARAAAPFVAVAPTAIWIAVSADAYYAGVAAWGITLLALATRNRRPRSPAPARGSCWVGASSSTTASA</sequence>
<evidence type="ECO:0000313" key="4">
    <source>
        <dbReference type="Proteomes" id="UP000188532"/>
    </source>
</evidence>
<accession>A0A1V3WEK0</accession>
<keyword evidence="2" id="KW-0812">Transmembrane</keyword>
<comment type="caution">
    <text evidence="3">The sequence shown here is derived from an EMBL/GenBank/DDBJ whole genome shotgun (WGS) entry which is preliminary data.</text>
</comment>
<proteinExistence type="predicted"/>
<evidence type="ECO:0000256" key="2">
    <source>
        <dbReference type="SAM" id="Phobius"/>
    </source>
</evidence>
<feature type="transmembrane region" description="Helical" evidence="2">
    <location>
        <begin position="35"/>
        <end position="60"/>
    </location>
</feature>
<gene>
    <name evidence="3" type="ORF">BZL29_7951</name>
</gene>